<keyword evidence="3" id="KW-1185">Reference proteome</keyword>
<keyword evidence="1" id="KW-0812">Transmembrane</keyword>
<dbReference type="Proteomes" id="UP000604481">
    <property type="component" value="Unassembled WGS sequence"/>
</dbReference>
<evidence type="ECO:0000256" key="1">
    <source>
        <dbReference type="SAM" id="Phobius"/>
    </source>
</evidence>
<organism evidence="2 3">
    <name type="scientific">Chitinilyticum piscinae</name>
    <dbReference type="NCBI Taxonomy" id="2866724"/>
    <lineage>
        <taxon>Bacteria</taxon>
        <taxon>Pseudomonadati</taxon>
        <taxon>Pseudomonadota</taxon>
        <taxon>Betaproteobacteria</taxon>
        <taxon>Neisseriales</taxon>
        <taxon>Chitinibacteraceae</taxon>
        <taxon>Chitinilyticum</taxon>
    </lineage>
</organism>
<sequence length="365" mass="40387">MPARKRTKPPQPALVAGTLQLQPVTPASERLEKLLGAALLVFVLIALNGVMLWLLGDRVLPSFGRPWWLWLGGGTAGVGLLFWLAPRIEDTPLMYTSTALQLGDCSPIPWGDVRLRWRLTNAVGAPTRRAATVRQARLWLRLPGEPERQFSLDRNSNPELLAHLAALQRLLPAGAFASRQFDWPLPGGVQAGGWRRWQSWLPWERGARWHPMAERAPVGAGWRSLAAFVLTLLLCFAGMFVLQALGPAVPDWLAVSLLMLCMLAGVGVMIVQQNDTVDFDEAGFSSRVYGRVSWQDIRAVDAEVTDLSQGADQYSVLLHFHDASRAPLRWSWPELLIGSRRAADLSALCEDALRRFGRPDSGNKA</sequence>
<dbReference type="AlphaFoldDB" id="A0A8J7FLR5"/>
<keyword evidence="1" id="KW-1133">Transmembrane helix</keyword>
<dbReference type="EMBL" id="JADFUA010000007">
    <property type="protein sequence ID" value="MBE9610212.1"/>
    <property type="molecule type" value="Genomic_DNA"/>
</dbReference>
<keyword evidence="1" id="KW-0472">Membrane</keyword>
<name>A0A8J7FLR5_9NEIS</name>
<protein>
    <submittedName>
        <fullName evidence="2">Uncharacterized protein</fullName>
    </submittedName>
</protein>
<evidence type="ECO:0000313" key="3">
    <source>
        <dbReference type="Proteomes" id="UP000604481"/>
    </source>
</evidence>
<evidence type="ECO:0000313" key="2">
    <source>
        <dbReference type="EMBL" id="MBE9610212.1"/>
    </source>
</evidence>
<comment type="caution">
    <text evidence="2">The sequence shown here is derived from an EMBL/GenBank/DDBJ whole genome shotgun (WGS) entry which is preliminary data.</text>
</comment>
<dbReference type="RefSeq" id="WP_194116729.1">
    <property type="nucleotide sequence ID" value="NZ_JADFUA010000007.1"/>
</dbReference>
<feature type="transmembrane region" description="Helical" evidence="1">
    <location>
        <begin position="67"/>
        <end position="85"/>
    </location>
</feature>
<feature type="transmembrane region" description="Helical" evidence="1">
    <location>
        <begin position="34"/>
        <end position="55"/>
    </location>
</feature>
<accession>A0A8J7FLR5</accession>
<feature type="transmembrane region" description="Helical" evidence="1">
    <location>
        <begin position="225"/>
        <end position="246"/>
    </location>
</feature>
<feature type="transmembrane region" description="Helical" evidence="1">
    <location>
        <begin position="252"/>
        <end position="271"/>
    </location>
</feature>
<gene>
    <name evidence="2" type="ORF">INR99_12750</name>
</gene>
<proteinExistence type="predicted"/>
<reference evidence="2 3" key="1">
    <citation type="submission" date="2020-10" db="EMBL/GenBank/DDBJ databases">
        <title>The genome sequence of Chitinilyticum litopenaei 4Y14.</title>
        <authorList>
            <person name="Liu Y."/>
        </authorList>
    </citation>
    <scope>NUCLEOTIDE SEQUENCE [LARGE SCALE GENOMIC DNA]</scope>
    <source>
        <strain evidence="2 3">4Y14</strain>
    </source>
</reference>